<organism evidence="2 3">
    <name type="scientific">Candidatus Macondimonas diazotrophica</name>
    <dbReference type="NCBI Taxonomy" id="2305248"/>
    <lineage>
        <taxon>Bacteria</taxon>
        <taxon>Pseudomonadati</taxon>
        <taxon>Pseudomonadota</taxon>
        <taxon>Gammaproteobacteria</taxon>
        <taxon>Chromatiales</taxon>
        <taxon>Ectothiorhodospiraceae</taxon>
        <taxon>Candidatus Macondimonas</taxon>
    </lineage>
</organism>
<dbReference type="Proteomes" id="UP000297890">
    <property type="component" value="Unassembled WGS sequence"/>
</dbReference>
<comment type="caution">
    <text evidence="2">The sequence shown here is derived from an EMBL/GenBank/DDBJ whole genome shotgun (WGS) entry which is preliminary data.</text>
</comment>
<dbReference type="InterPro" id="IPR036061">
    <property type="entry name" value="CheW-like_dom_sf"/>
</dbReference>
<dbReference type="AlphaFoldDB" id="A0A4Z0FD22"/>
<dbReference type="InterPro" id="IPR002545">
    <property type="entry name" value="CheW-lke_dom"/>
</dbReference>
<dbReference type="RefSeq" id="WP_135281043.1">
    <property type="nucleotide sequence ID" value="NZ_SRIO01000003.1"/>
</dbReference>
<keyword evidence="3" id="KW-1185">Reference proteome</keyword>
<dbReference type="SMART" id="SM00260">
    <property type="entry name" value="CheW"/>
    <property type="match status" value="1"/>
</dbReference>
<gene>
    <name evidence="2" type="ORF">E4680_03780</name>
</gene>
<proteinExistence type="predicted"/>
<protein>
    <submittedName>
        <fullName evidence="2">Chemotaxis protein CheW</fullName>
    </submittedName>
</protein>
<evidence type="ECO:0000259" key="1">
    <source>
        <dbReference type="PROSITE" id="PS50851"/>
    </source>
</evidence>
<dbReference type="SUPFAM" id="SSF50341">
    <property type="entry name" value="CheW-like"/>
    <property type="match status" value="1"/>
</dbReference>
<dbReference type="GO" id="GO:0007165">
    <property type="term" value="P:signal transduction"/>
    <property type="evidence" value="ECO:0007669"/>
    <property type="project" value="InterPro"/>
</dbReference>
<evidence type="ECO:0000313" key="3">
    <source>
        <dbReference type="Proteomes" id="UP000297890"/>
    </source>
</evidence>
<dbReference type="Gene3D" id="2.40.50.180">
    <property type="entry name" value="CheA-289, Domain 4"/>
    <property type="match status" value="1"/>
</dbReference>
<dbReference type="InterPro" id="IPR039315">
    <property type="entry name" value="CheW"/>
</dbReference>
<dbReference type="OrthoDB" id="9790406at2"/>
<dbReference type="GO" id="GO:0005829">
    <property type="term" value="C:cytosol"/>
    <property type="evidence" value="ECO:0007669"/>
    <property type="project" value="TreeGrafter"/>
</dbReference>
<dbReference type="PANTHER" id="PTHR22617:SF23">
    <property type="entry name" value="CHEMOTAXIS PROTEIN CHEW"/>
    <property type="match status" value="1"/>
</dbReference>
<dbReference type="Pfam" id="PF01584">
    <property type="entry name" value="CheW"/>
    <property type="match status" value="1"/>
</dbReference>
<name>A0A4Z0FD22_9GAMM</name>
<evidence type="ECO:0000313" key="2">
    <source>
        <dbReference type="EMBL" id="TFZ83626.1"/>
    </source>
</evidence>
<dbReference type="PROSITE" id="PS50851">
    <property type="entry name" value="CHEW"/>
    <property type="match status" value="1"/>
</dbReference>
<feature type="domain" description="CheW-like" evidence="1">
    <location>
        <begin position="45"/>
        <end position="184"/>
    </location>
</feature>
<sequence length="188" mass="20143">MPETAALLEPVDPFAALCRLDRLCHAGPIRPSPEASWPEVESPEMAQALVFETDGWLLALPQPWVVEVLRRPRLTRIPNAPDAIQGVTNLRGMLVPVLAVTALMGWRGGGLPPPLIVCLAQGSQILGLGVQTLHGLQSLASGLRHDGPTPRLLQPAIWCGGVVLSDGRWAGVPDWPTLLRVAHVNPVT</sequence>
<accession>A0A4Z0FD22</accession>
<reference evidence="2 3" key="1">
    <citation type="journal article" date="2019" name="ISME J.">
        <title>Candidatus Macondimonas diazotrophica, a novel gammaproteobacterial genus dominating crude-oil-contaminated coastal sediments.</title>
        <authorList>
            <person name="Karthikeyan S."/>
            <person name="Konstantinidis K."/>
        </authorList>
    </citation>
    <scope>NUCLEOTIDE SEQUENCE [LARGE SCALE GENOMIC DNA]</scope>
    <source>
        <strain evidence="2 3">KTK01</strain>
    </source>
</reference>
<dbReference type="PANTHER" id="PTHR22617">
    <property type="entry name" value="CHEMOTAXIS SENSOR HISTIDINE KINASE-RELATED"/>
    <property type="match status" value="1"/>
</dbReference>
<dbReference type="GO" id="GO:0006935">
    <property type="term" value="P:chemotaxis"/>
    <property type="evidence" value="ECO:0007669"/>
    <property type="project" value="InterPro"/>
</dbReference>
<dbReference type="EMBL" id="SRIO01000003">
    <property type="protein sequence ID" value="TFZ83626.1"/>
    <property type="molecule type" value="Genomic_DNA"/>
</dbReference>